<evidence type="ECO:0000313" key="1">
    <source>
        <dbReference type="EMBL" id="JAH06653.1"/>
    </source>
</evidence>
<protein>
    <submittedName>
        <fullName evidence="1">Uncharacterized protein</fullName>
    </submittedName>
</protein>
<organism evidence="1">
    <name type="scientific">Anguilla anguilla</name>
    <name type="common">European freshwater eel</name>
    <name type="synonym">Muraena anguilla</name>
    <dbReference type="NCBI Taxonomy" id="7936"/>
    <lineage>
        <taxon>Eukaryota</taxon>
        <taxon>Metazoa</taxon>
        <taxon>Chordata</taxon>
        <taxon>Craniata</taxon>
        <taxon>Vertebrata</taxon>
        <taxon>Euteleostomi</taxon>
        <taxon>Actinopterygii</taxon>
        <taxon>Neopterygii</taxon>
        <taxon>Teleostei</taxon>
        <taxon>Anguilliformes</taxon>
        <taxon>Anguillidae</taxon>
        <taxon>Anguilla</taxon>
    </lineage>
</organism>
<accession>A0A0E9PS06</accession>
<reference evidence="1" key="1">
    <citation type="submission" date="2014-11" db="EMBL/GenBank/DDBJ databases">
        <authorList>
            <person name="Amaro Gonzalez C."/>
        </authorList>
    </citation>
    <scope>NUCLEOTIDE SEQUENCE</scope>
</reference>
<proteinExistence type="predicted"/>
<reference evidence="1" key="2">
    <citation type="journal article" date="2015" name="Fish Shellfish Immunol.">
        <title>Early steps in the European eel (Anguilla anguilla)-Vibrio vulnificus interaction in the gills: Role of the RtxA13 toxin.</title>
        <authorList>
            <person name="Callol A."/>
            <person name="Pajuelo D."/>
            <person name="Ebbesson L."/>
            <person name="Teles M."/>
            <person name="MacKenzie S."/>
            <person name="Amaro C."/>
        </authorList>
    </citation>
    <scope>NUCLEOTIDE SEQUENCE</scope>
</reference>
<dbReference type="EMBL" id="GBXM01101924">
    <property type="protein sequence ID" value="JAH06653.1"/>
    <property type="molecule type" value="Transcribed_RNA"/>
</dbReference>
<name>A0A0E9PS06_ANGAN</name>
<sequence length="10" mass="1144">MLPYALHVSN</sequence>